<evidence type="ECO:0000256" key="4">
    <source>
        <dbReference type="ARBA" id="ARBA00022827"/>
    </source>
</evidence>
<dbReference type="Pfam" id="PF02771">
    <property type="entry name" value="Acyl-CoA_dh_N"/>
    <property type="match status" value="1"/>
</dbReference>
<accession>A0A5C6RM06</accession>
<comment type="cofactor">
    <cofactor evidence="1">
        <name>FAD</name>
        <dbReference type="ChEBI" id="CHEBI:57692"/>
    </cofactor>
</comment>
<dbReference type="CDD" id="cd00567">
    <property type="entry name" value="ACAD"/>
    <property type="match status" value="1"/>
</dbReference>
<dbReference type="InterPro" id="IPR009100">
    <property type="entry name" value="AcylCoA_DH/oxidase_NM_dom_sf"/>
</dbReference>
<dbReference type="Gene3D" id="1.20.140.10">
    <property type="entry name" value="Butyryl-CoA Dehydrogenase, subunit A, domain 3"/>
    <property type="match status" value="1"/>
</dbReference>
<evidence type="ECO:0000313" key="8">
    <source>
        <dbReference type="EMBL" id="TXB63431.1"/>
    </source>
</evidence>
<reference evidence="8 9" key="1">
    <citation type="submission" date="2019-08" db="EMBL/GenBank/DDBJ databases">
        <authorList>
            <person name="Ye J."/>
        </authorList>
    </citation>
    <scope>NUCLEOTIDE SEQUENCE [LARGE SCALE GENOMIC DNA]</scope>
    <source>
        <strain evidence="8 9">TK008</strain>
    </source>
</reference>
<organism evidence="8 9">
    <name type="scientific">Paracoccus aurantiacus</name>
    <dbReference type="NCBI Taxonomy" id="2599412"/>
    <lineage>
        <taxon>Bacteria</taxon>
        <taxon>Pseudomonadati</taxon>
        <taxon>Pseudomonadota</taxon>
        <taxon>Alphaproteobacteria</taxon>
        <taxon>Rhodobacterales</taxon>
        <taxon>Paracoccaceae</taxon>
        <taxon>Paracoccus</taxon>
    </lineage>
</organism>
<dbReference type="GO" id="GO:0003995">
    <property type="term" value="F:acyl-CoA dehydrogenase activity"/>
    <property type="evidence" value="ECO:0007669"/>
    <property type="project" value="TreeGrafter"/>
</dbReference>
<dbReference type="PANTHER" id="PTHR43884">
    <property type="entry name" value="ACYL-COA DEHYDROGENASE"/>
    <property type="match status" value="1"/>
</dbReference>
<dbReference type="EMBL" id="VOPL01000024">
    <property type="protein sequence ID" value="TXB63431.1"/>
    <property type="molecule type" value="Genomic_DNA"/>
</dbReference>
<dbReference type="OrthoDB" id="7328575at2"/>
<gene>
    <name evidence="8" type="ORF">FQV27_18655</name>
</gene>
<dbReference type="Gene3D" id="1.10.540.10">
    <property type="entry name" value="Acyl-CoA dehydrogenase/oxidase, N-terminal domain"/>
    <property type="match status" value="1"/>
</dbReference>
<dbReference type="AlphaFoldDB" id="A0A5C6RM06"/>
<name>A0A5C6RM06_9RHOB</name>
<dbReference type="Pfam" id="PF00441">
    <property type="entry name" value="Acyl-CoA_dh_1"/>
    <property type="match status" value="1"/>
</dbReference>
<dbReference type="Proteomes" id="UP000321562">
    <property type="component" value="Unassembled WGS sequence"/>
</dbReference>
<dbReference type="PANTHER" id="PTHR43884:SF20">
    <property type="entry name" value="ACYL-COA DEHYDROGENASE FADE28"/>
    <property type="match status" value="1"/>
</dbReference>
<evidence type="ECO:0000313" key="9">
    <source>
        <dbReference type="Proteomes" id="UP000321562"/>
    </source>
</evidence>
<evidence type="ECO:0000256" key="3">
    <source>
        <dbReference type="ARBA" id="ARBA00022630"/>
    </source>
</evidence>
<keyword evidence="4" id="KW-0274">FAD</keyword>
<dbReference type="SUPFAM" id="SSF56645">
    <property type="entry name" value="Acyl-CoA dehydrogenase NM domain-like"/>
    <property type="match status" value="1"/>
</dbReference>
<dbReference type="InterPro" id="IPR013786">
    <property type="entry name" value="AcylCoA_DH/ox_N"/>
</dbReference>
<keyword evidence="5" id="KW-0560">Oxidoreductase</keyword>
<dbReference type="Gene3D" id="2.40.110.10">
    <property type="entry name" value="Butyryl-CoA Dehydrogenase, subunit A, domain 2"/>
    <property type="match status" value="1"/>
</dbReference>
<keyword evidence="9" id="KW-1185">Reference proteome</keyword>
<evidence type="ECO:0000256" key="2">
    <source>
        <dbReference type="ARBA" id="ARBA00009347"/>
    </source>
</evidence>
<feature type="domain" description="Acyl-CoA dehydrogenase/oxidase N-terminal" evidence="7">
    <location>
        <begin position="6"/>
        <end position="107"/>
    </location>
</feature>
<dbReference type="InterPro" id="IPR037069">
    <property type="entry name" value="AcylCoA_DH/ox_N_sf"/>
</dbReference>
<feature type="domain" description="Acyl-CoA dehydrogenase/oxidase C-terminal" evidence="6">
    <location>
        <begin position="212"/>
        <end position="330"/>
    </location>
</feature>
<sequence length="360" mass="38954">MDFNLSEDHQMLSDTLRRFLADNYEIEARNEQAYAAPYHSADTWEALAGLGTVGAFISEERGGFGGSAEDVAVVFEEIGRALCAEPMLGTLMGLRLLADFGCEELVEAVIGGEARCALAIYEPQAACDFSHIKAEARQEGDRWFLTGRKSAIYGAPGADYVLVAARTGQGIGIFLAEKPELIEAAMIDGGGIADLVMDGLQVKCLSPDATRQIEDVLDLGRIALCAEAVGAMTHLIELTVDYMKQRKQFGREIASFQALQHRVVDMLVELEQARSITIAAVAAYGSPDQSRVVSMAKNLIGRAGRHIAEEAIQLHGGIGMTWEYPGAHYAKRLVMIDHQLGDRTDHALRIASSAPTREAA</sequence>
<comment type="caution">
    <text evidence="8">The sequence shown here is derived from an EMBL/GenBank/DDBJ whole genome shotgun (WGS) entry which is preliminary data.</text>
</comment>
<evidence type="ECO:0000256" key="5">
    <source>
        <dbReference type="ARBA" id="ARBA00023002"/>
    </source>
</evidence>
<dbReference type="SUPFAM" id="SSF47203">
    <property type="entry name" value="Acyl-CoA dehydrogenase C-terminal domain-like"/>
    <property type="match status" value="1"/>
</dbReference>
<dbReference type="GO" id="GO:0050660">
    <property type="term" value="F:flavin adenine dinucleotide binding"/>
    <property type="evidence" value="ECO:0007669"/>
    <property type="project" value="InterPro"/>
</dbReference>
<evidence type="ECO:0000259" key="7">
    <source>
        <dbReference type="Pfam" id="PF02771"/>
    </source>
</evidence>
<dbReference type="InterPro" id="IPR009075">
    <property type="entry name" value="AcylCo_DH/oxidase_C"/>
</dbReference>
<dbReference type="InterPro" id="IPR036250">
    <property type="entry name" value="AcylCo_DH-like_C"/>
</dbReference>
<protein>
    <submittedName>
        <fullName evidence="8">Acyl-CoA dehydrogenase</fullName>
    </submittedName>
</protein>
<proteinExistence type="inferred from homology"/>
<evidence type="ECO:0000256" key="1">
    <source>
        <dbReference type="ARBA" id="ARBA00001974"/>
    </source>
</evidence>
<evidence type="ECO:0000259" key="6">
    <source>
        <dbReference type="Pfam" id="PF00441"/>
    </source>
</evidence>
<dbReference type="InterPro" id="IPR046373">
    <property type="entry name" value="Acyl-CoA_Oxase/DH_mid-dom_sf"/>
</dbReference>
<dbReference type="RefSeq" id="WP_147101595.1">
    <property type="nucleotide sequence ID" value="NZ_JBHUFH010000003.1"/>
</dbReference>
<comment type="similarity">
    <text evidence="2">Belongs to the acyl-CoA dehydrogenase family.</text>
</comment>
<keyword evidence="3" id="KW-0285">Flavoprotein</keyword>